<dbReference type="PATRIC" id="fig|1273125.3.peg.205"/>
<organism evidence="1 2">
    <name type="scientific">Rhodococcus rhodnii LMG 5362</name>
    <dbReference type="NCBI Taxonomy" id="1273125"/>
    <lineage>
        <taxon>Bacteria</taxon>
        <taxon>Bacillati</taxon>
        <taxon>Actinomycetota</taxon>
        <taxon>Actinomycetes</taxon>
        <taxon>Mycobacteriales</taxon>
        <taxon>Nocardiaceae</taxon>
        <taxon>Rhodococcus</taxon>
    </lineage>
</organism>
<accession>R7WT09</accession>
<evidence type="ECO:0000313" key="2">
    <source>
        <dbReference type="Proteomes" id="UP000013525"/>
    </source>
</evidence>
<evidence type="ECO:0008006" key="3">
    <source>
        <dbReference type="Google" id="ProtNLM"/>
    </source>
</evidence>
<evidence type="ECO:0000313" key="1">
    <source>
        <dbReference type="EMBL" id="EOM78378.1"/>
    </source>
</evidence>
<dbReference type="RefSeq" id="WP_010836285.1">
    <property type="nucleotide sequence ID" value="NZ_APMY01000004.1"/>
</dbReference>
<dbReference type="Proteomes" id="UP000013525">
    <property type="component" value="Unassembled WGS sequence"/>
</dbReference>
<proteinExistence type="predicted"/>
<keyword evidence="2" id="KW-1185">Reference proteome</keyword>
<dbReference type="eggNOG" id="COG1413">
    <property type="taxonomic scope" value="Bacteria"/>
</dbReference>
<gene>
    <name evidence="1" type="ORF">Rrhod_0206</name>
</gene>
<dbReference type="InterPro" id="IPR011989">
    <property type="entry name" value="ARM-like"/>
</dbReference>
<sequence>MVSVTTHDPRPDPTLTDPRITALAAPDASVRLRAALAVGSDPGPGSGVETARALVARCAAEPDFYVRDMLTWALCRLPPNTTVPLLVHELGARRAQARSQALHTLSKIGDASAFPAVTALLHDRDDDAARSAWRAAVALVAPEQHGWLAAELADELGRGDRETAAGLARALVALGEPVLPVVEHAATRRDPRVRAHAEATLQLYRDPDSGFALSEHWARRAAALGPGRDDGR</sequence>
<comment type="caution">
    <text evidence="1">The sequence shown here is derived from an EMBL/GenBank/DDBJ whole genome shotgun (WGS) entry which is preliminary data.</text>
</comment>
<dbReference type="InterPro" id="IPR016024">
    <property type="entry name" value="ARM-type_fold"/>
</dbReference>
<dbReference type="Gene3D" id="1.25.10.10">
    <property type="entry name" value="Leucine-rich Repeat Variant"/>
    <property type="match status" value="1"/>
</dbReference>
<dbReference type="Pfam" id="PF13646">
    <property type="entry name" value="HEAT_2"/>
    <property type="match status" value="1"/>
</dbReference>
<dbReference type="AlphaFoldDB" id="R7WT09"/>
<dbReference type="EMBL" id="APMY01000004">
    <property type="protein sequence ID" value="EOM78378.1"/>
    <property type="molecule type" value="Genomic_DNA"/>
</dbReference>
<reference evidence="1 2" key="1">
    <citation type="journal article" date="2013" name="Genome Announc.">
        <title>Draft Genome Sequence of Rhodococcus rhodnii Strain LMG5362, a Symbiont of Rhodnius prolixus (Hemiptera, Reduviidae, Triatominae), the Principle Vector of Trypanosoma cruzi.</title>
        <authorList>
            <person name="Pachebat J.A."/>
            <person name="van Keulen G."/>
            <person name="Whitten M.M."/>
            <person name="Girdwood S."/>
            <person name="Del Sol R."/>
            <person name="Dyson P.J."/>
            <person name="Facey P.D."/>
        </authorList>
    </citation>
    <scope>NUCLEOTIDE SEQUENCE [LARGE SCALE GENOMIC DNA]</scope>
    <source>
        <strain evidence="1 2">LMG 5362</strain>
    </source>
</reference>
<dbReference type="SUPFAM" id="SSF48371">
    <property type="entry name" value="ARM repeat"/>
    <property type="match status" value="1"/>
</dbReference>
<name>R7WT09_9NOCA</name>
<protein>
    <recommendedName>
        <fullName evidence="3">HEAT repeat domain-containing protein</fullName>
    </recommendedName>
</protein>